<feature type="domain" description="Late blight resistance protein R1A-like N-terminal" evidence="14">
    <location>
        <begin position="119"/>
        <end position="341"/>
    </location>
</feature>
<evidence type="ECO:0000256" key="6">
    <source>
        <dbReference type="ARBA" id="ARBA00022614"/>
    </source>
</evidence>
<keyword evidence="12" id="KW-0175">Coiled coil</keyword>
<dbReference type="EMBL" id="OX459121">
    <property type="protein sequence ID" value="CAI9102468.1"/>
    <property type="molecule type" value="Genomic_DNA"/>
</dbReference>
<gene>
    <name evidence="16" type="ORF">OLC1_LOCUS11812</name>
</gene>
<evidence type="ECO:0000256" key="4">
    <source>
        <dbReference type="ARBA" id="ARBA00008894"/>
    </source>
</evidence>
<evidence type="ECO:0000256" key="8">
    <source>
        <dbReference type="ARBA" id="ARBA00022737"/>
    </source>
</evidence>
<dbReference type="PANTHER" id="PTHR23155:SF1152">
    <property type="entry name" value="AAA+ ATPASE DOMAIN-CONTAINING PROTEIN"/>
    <property type="match status" value="1"/>
</dbReference>
<dbReference type="PRINTS" id="PR00364">
    <property type="entry name" value="DISEASERSIST"/>
</dbReference>
<dbReference type="InterPro" id="IPR038005">
    <property type="entry name" value="RX-like_CC"/>
</dbReference>
<keyword evidence="11" id="KW-0067">ATP-binding</keyword>
<evidence type="ECO:0000256" key="9">
    <source>
        <dbReference type="ARBA" id="ARBA00022741"/>
    </source>
</evidence>
<keyword evidence="10" id="KW-0611">Plant defense</keyword>
<keyword evidence="8" id="KW-0677">Repeat</keyword>
<dbReference type="InterPro" id="IPR032675">
    <property type="entry name" value="LRR_dom_sf"/>
</dbReference>
<dbReference type="PANTHER" id="PTHR23155">
    <property type="entry name" value="DISEASE RESISTANCE PROTEIN RP"/>
    <property type="match status" value="1"/>
</dbReference>
<keyword evidence="7" id="KW-0381">Hypersensitive response</keyword>
<comment type="function">
    <text evidence="1">Confers resistance to late blight (Phytophthora infestans) races carrying the avirulence gene Avr1. Resistance proteins guard the plant against pathogens that contain an appropriate avirulence protein via an indirect interaction with this avirulence protein. That triggers a defense system including the hypersensitive response, which restricts the pathogen growth.</text>
</comment>
<keyword evidence="17" id="KW-1185">Reference proteome</keyword>
<reference evidence="16" key="1">
    <citation type="submission" date="2023-03" db="EMBL/GenBank/DDBJ databases">
        <authorList>
            <person name="Julca I."/>
        </authorList>
    </citation>
    <scope>NUCLEOTIDE SEQUENCE</scope>
</reference>
<evidence type="ECO:0000259" key="15">
    <source>
        <dbReference type="Pfam" id="PF23559"/>
    </source>
</evidence>
<dbReference type="Pfam" id="PF12061">
    <property type="entry name" value="NB-LRR"/>
    <property type="match status" value="1"/>
</dbReference>
<dbReference type="InterPro" id="IPR036388">
    <property type="entry name" value="WH-like_DNA-bd_sf"/>
</dbReference>
<evidence type="ECO:0000256" key="3">
    <source>
        <dbReference type="ARBA" id="ARBA00004496"/>
    </source>
</evidence>
<dbReference type="GO" id="GO:0009626">
    <property type="term" value="P:plant-type hypersensitive response"/>
    <property type="evidence" value="ECO:0007669"/>
    <property type="project" value="UniProtKB-KW"/>
</dbReference>
<evidence type="ECO:0000256" key="7">
    <source>
        <dbReference type="ARBA" id="ARBA00022667"/>
    </source>
</evidence>
<dbReference type="InterPro" id="IPR002182">
    <property type="entry name" value="NB-ARC"/>
</dbReference>
<dbReference type="FunFam" id="1.10.10.10:FF:000322">
    <property type="entry name" value="Probable disease resistance protein At1g63360"/>
    <property type="match status" value="1"/>
</dbReference>
<dbReference type="Gene3D" id="3.80.10.10">
    <property type="entry name" value="Ribonuclease Inhibitor"/>
    <property type="match status" value="1"/>
</dbReference>
<dbReference type="InterPro" id="IPR027417">
    <property type="entry name" value="P-loop_NTPase"/>
</dbReference>
<dbReference type="Pfam" id="PF00931">
    <property type="entry name" value="NB-ARC"/>
    <property type="match status" value="1"/>
</dbReference>
<comment type="similarity">
    <text evidence="4">Belongs to the disease resistance NB-LRR family.</text>
</comment>
<dbReference type="GO" id="GO:0005524">
    <property type="term" value="F:ATP binding"/>
    <property type="evidence" value="ECO:0007669"/>
    <property type="project" value="UniProtKB-KW"/>
</dbReference>
<dbReference type="Gene3D" id="1.10.10.10">
    <property type="entry name" value="Winged helix-like DNA-binding domain superfamily/Winged helix DNA-binding domain"/>
    <property type="match status" value="1"/>
</dbReference>
<dbReference type="Proteomes" id="UP001161247">
    <property type="component" value="Chromosome 4"/>
</dbReference>
<comment type="subcellular location">
    <subcellularLocation>
        <location evidence="3">Cytoplasm</location>
    </subcellularLocation>
    <subcellularLocation>
        <location evidence="2">Membrane</location>
        <topology evidence="2">Peripheral membrane protein</topology>
    </subcellularLocation>
</comment>
<dbReference type="GO" id="GO:0016020">
    <property type="term" value="C:membrane"/>
    <property type="evidence" value="ECO:0007669"/>
    <property type="project" value="UniProtKB-SubCell"/>
</dbReference>
<accession>A0AAV1D4I1</accession>
<dbReference type="GO" id="GO:0005737">
    <property type="term" value="C:cytoplasm"/>
    <property type="evidence" value="ECO:0007669"/>
    <property type="project" value="UniProtKB-SubCell"/>
</dbReference>
<proteinExistence type="inferred from homology"/>
<dbReference type="GO" id="GO:0051607">
    <property type="term" value="P:defense response to virus"/>
    <property type="evidence" value="ECO:0007669"/>
    <property type="project" value="UniProtKB-ARBA"/>
</dbReference>
<evidence type="ECO:0000313" key="16">
    <source>
        <dbReference type="EMBL" id="CAI9102468.1"/>
    </source>
</evidence>
<keyword evidence="5" id="KW-0963">Cytoplasm</keyword>
<keyword evidence="9" id="KW-0547">Nucleotide-binding</keyword>
<evidence type="ECO:0000256" key="5">
    <source>
        <dbReference type="ARBA" id="ARBA00022490"/>
    </source>
</evidence>
<evidence type="ECO:0000256" key="2">
    <source>
        <dbReference type="ARBA" id="ARBA00004170"/>
    </source>
</evidence>
<evidence type="ECO:0000256" key="11">
    <source>
        <dbReference type="ARBA" id="ARBA00022840"/>
    </source>
</evidence>
<keyword evidence="6" id="KW-0433">Leucine-rich repeat</keyword>
<dbReference type="Gene3D" id="1.10.8.430">
    <property type="entry name" value="Helical domain of apoptotic protease-activating factors"/>
    <property type="match status" value="1"/>
</dbReference>
<dbReference type="InterPro" id="IPR058922">
    <property type="entry name" value="WHD_DRP"/>
</dbReference>
<dbReference type="SUPFAM" id="SSF52540">
    <property type="entry name" value="P-loop containing nucleoside triphosphate hydrolases"/>
    <property type="match status" value="1"/>
</dbReference>
<evidence type="ECO:0000256" key="1">
    <source>
        <dbReference type="ARBA" id="ARBA00002074"/>
    </source>
</evidence>
<feature type="domain" description="NB-ARC" evidence="13">
    <location>
        <begin position="525"/>
        <end position="688"/>
    </location>
</feature>
<protein>
    <submittedName>
        <fullName evidence="16">OLC1v1000747C1</fullName>
    </submittedName>
</protein>
<dbReference type="CDD" id="cd14798">
    <property type="entry name" value="RX-CC_like"/>
    <property type="match status" value="1"/>
</dbReference>
<dbReference type="InterPro" id="IPR044974">
    <property type="entry name" value="Disease_R_plants"/>
</dbReference>
<dbReference type="SUPFAM" id="SSF52058">
    <property type="entry name" value="L domain-like"/>
    <property type="match status" value="1"/>
</dbReference>
<dbReference type="Pfam" id="PF23559">
    <property type="entry name" value="WHD_DRP"/>
    <property type="match status" value="1"/>
</dbReference>
<dbReference type="Gene3D" id="3.40.50.300">
    <property type="entry name" value="P-loop containing nucleotide triphosphate hydrolases"/>
    <property type="match status" value="1"/>
</dbReference>
<evidence type="ECO:0000256" key="10">
    <source>
        <dbReference type="ARBA" id="ARBA00022821"/>
    </source>
</evidence>
<evidence type="ECO:0000259" key="14">
    <source>
        <dbReference type="Pfam" id="PF12061"/>
    </source>
</evidence>
<organism evidence="16 17">
    <name type="scientific">Oldenlandia corymbosa var. corymbosa</name>
    <dbReference type="NCBI Taxonomy" id="529605"/>
    <lineage>
        <taxon>Eukaryota</taxon>
        <taxon>Viridiplantae</taxon>
        <taxon>Streptophyta</taxon>
        <taxon>Embryophyta</taxon>
        <taxon>Tracheophyta</taxon>
        <taxon>Spermatophyta</taxon>
        <taxon>Magnoliopsida</taxon>
        <taxon>eudicotyledons</taxon>
        <taxon>Gunneridae</taxon>
        <taxon>Pentapetalae</taxon>
        <taxon>asterids</taxon>
        <taxon>lamiids</taxon>
        <taxon>Gentianales</taxon>
        <taxon>Rubiaceae</taxon>
        <taxon>Rubioideae</taxon>
        <taxon>Spermacoceae</taxon>
        <taxon>Hedyotis-Oldenlandia complex</taxon>
        <taxon>Oldenlandia</taxon>
    </lineage>
</organism>
<feature type="domain" description="Disease resistance protein winged helix" evidence="15">
    <location>
        <begin position="771"/>
        <end position="840"/>
    </location>
</feature>
<evidence type="ECO:0000256" key="12">
    <source>
        <dbReference type="ARBA" id="ARBA00023054"/>
    </source>
</evidence>
<dbReference type="InterPro" id="IPR042197">
    <property type="entry name" value="Apaf_helical"/>
</dbReference>
<sequence length="1236" mass="140939">MASTLIAGIRSALHHVDLLVETNRSNTDDFIAFKFFRFFLRNLKMYLLSAGKLGKDASPGSSFVKIEGIAQRFAEFIHSIPVGLDGQTLSHISTENLKEDLDYFSGQANEMYVNLMELKTTQQSSSFTVDEVLEIMSSSAENLVEFHTMGRSRKSLVDAVKALVKQMTFLKNLLLFTTQSKIEPTEGLLAHAEVVAINAAYLLSLTLDAKRVIQFSTLAEKIKPIDPQVCKTYTDALCSSKLEKILLAPADQDADVESCLLAANNLLSSLVSVVWEAPSSSTRVVVPMKDQLQELYEGLGFLSKAILKQLQQPNKFDPKIKEQIGAVVCGAGILIFSFHQTNVQLDLGLLHDLLEAIKILLAELGRNDPQVSKFTFHSTTQLTFVDFVLERLMELTSRDGKQTANSWVQTIQEELVSLRSFLGDTVELRHQQKELQAIWDRILEVTYKLEDVVDNLMVGDLQDVLSASFESIKKDISDIKLEIEVERPKIEFKRQENEVKEVPMTRNQVESITLSMTKEVVGFHDEANSIINRLKRGSKKLRIVPIVGMPGLGKTTLAEKVYNDPSVLCHFSVRAFTTVSQTVDKKRVLLDLLRQVAPDKYSKITSEANADDVAEQLRRSLKGRPYLIVLDDVWEGKAWESLQQSFPDDSVGSRIILTSRRHDVADAPHELRQLNKEESMDLLKRHLFSGNGWPIELHDLGMKIAEICNGLPLTVIIVAGVLKSKQPQEWKKILDKLSLGDLSERCRDTLELSYTNLPEHLKPCLLYLASFQEDQQISVRRLLQLWMAEGFVRKSGMKRLSDVAEEYLKDLIGRSLLIVEKQKSNGGVRACRIHDLLHEFCLQKAKDEQFFHFLEGRHEELSTFSVPRYRRKLCIDSSTEHFIEWKVYCSHIRSLRFKKFESEETVMRNLLFLMHISKLLRVLDLEQICLDNMIPDEIGLLVHLAYLGIRGNISDIPPSIGSLSNLETFILNTDQQREVSLPDTFWNLQKLQHFYMTSKRQSWAILPMKNLDSSPDLYELDRMSGVIIPCDGSIKGIMRKFPNIRKLSCRLRKFDIQGRNLVETVVLDFLHKLESLHIIVFNYDLPRGVKFEFCLPENLKKLTLSHFRLDGRSLSSIGKLKNLEVLKLDFVTFEGNTWTLEEEEEFSRLRILKLYFLNLRSWSASGDLFGCLEKLELYHCSELEEVPSCLENILTLKMIEVNACRKTVVELVKNIAAVQVELGNTEMKIIIREPRN</sequence>
<dbReference type="FunFam" id="3.40.50.300:FF:001091">
    <property type="entry name" value="Probable disease resistance protein At1g61300"/>
    <property type="match status" value="1"/>
</dbReference>
<name>A0AAV1D4I1_OLDCO</name>
<dbReference type="GO" id="GO:0043531">
    <property type="term" value="F:ADP binding"/>
    <property type="evidence" value="ECO:0007669"/>
    <property type="project" value="InterPro"/>
</dbReference>
<dbReference type="InterPro" id="IPR021929">
    <property type="entry name" value="R1A-like_N"/>
</dbReference>
<evidence type="ECO:0000259" key="13">
    <source>
        <dbReference type="Pfam" id="PF00931"/>
    </source>
</evidence>
<evidence type="ECO:0000313" key="17">
    <source>
        <dbReference type="Proteomes" id="UP001161247"/>
    </source>
</evidence>
<dbReference type="AlphaFoldDB" id="A0AAV1D4I1"/>